<accession>A0A8A1LFI3</accession>
<sequence>MKLRRKNALGRPHFRGGSGVVRLGALYNILERVCGVENCAFPGIIIHLSPFLAGFSNPILHISHCVGRRLLAFKQER</sequence>
<dbReference type="EMBL" id="CP069103">
    <property type="protein sequence ID" value="QSS51655.1"/>
    <property type="molecule type" value="Genomic_DNA"/>
</dbReference>
<evidence type="ECO:0000313" key="1">
    <source>
        <dbReference type="EMBL" id="QSS51655.1"/>
    </source>
</evidence>
<protein>
    <submittedName>
        <fullName evidence="1">Uncharacterized protein</fullName>
    </submittedName>
</protein>
<gene>
    <name evidence="1" type="ORF">I7I53_07027</name>
</gene>
<evidence type="ECO:0000313" key="2">
    <source>
        <dbReference type="Proteomes" id="UP000663419"/>
    </source>
</evidence>
<reference evidence="1" key="1">
    <citation type="submission" date="2021-01" db="EMBL/GenBank/DDBJ databases">
        <title>Chromosome-level genome assembly of a human fungal pathogen reveals clustering of transcriptionally co-regulated genes.</title>
        <authorList>
            <person name="Voorhies M."/>
            <person name="Cohen S."/>
            <person name="Shea T.P."/>
            <person name="Petrus S."/>
            <person name="Munoz J.F."/>
            <person name="Poplawski S."/>
            <person name="Goldman W.E."/>
            <person name="Michael T."/>
            <person name="Cuomo C.A."/>
            <person name="Sil A."/>
            <person name="Beyhan S."/>
        </authorList>
    </citation>
    <scope>NUCLEOTIDE SEQUENCE</scope>
    <source>
        <strain evidence="1">H88</strain>
    </source>
</reference>
<proteinExistence type="predicted"/>
<name>A0A8A1LFI3_AJEC8</name>
<organism evidence="1 2">
    <name type="scientific">Ajellomyces capsulatus (strain H88)</name>
    <name type="common">Darling's disease fungus</name>
    <name type="synonym">Histoplasma capsulatum</name>
    <dbReference type="NCBI Taxonomy" id="544711"/>
    <lineage>
        <taxon>Eukaryota</taxon>
        <taxon>Fungi</taxon>
        <taxon>Dikarya</taxon>
        <taxon>Ascomycota</taxon>
        <taxon>Pezizomycotina</taxon>
        <taxon>Eurotiomycetes</taxon>
        <taxon>Eurotiomycetidae</taxon>
        <taxon>Onygenales</taxon>
        <taxon>Ajellomycetaceae</taxon>
        <taxon>Histoplasma</taxon>
    </lineage>
</organism>
<dbReference type="AlphaFoldDB" id="A0A8A1LFI3"/>
<dbReference type="Proteomes" id="UP000663419">
    <property type="component" value="Chromosome 2"/>
</dbReference>
<dbReference type="VEuPathDB" id="FungiDB:I7I53_07027"/>